<evidence type="ECO:0000313" key="2">
    <source>
        <dbReference type="EMBL" id="GCD44027.1"/>
    </source>
</evidence>
<name>A0A401W3X5_STREY</name>
<dbReference type="EMBL" id="BHZD01000001">
    <property type="protein sequence ID" value="GCD44027.1"/>
    <property type="molecule type" value="Genomic_DNA"/>
</dbReference>
<evidence type="ECO:0000256" key="1">
    <source>
        <dbReference type="SAM" id="Phobius"/>
    </source>
</evidence>
<dbReference type="Proteomes" id="UP000286746">
    <property type="component" value="Unassembled WGS sequence"/>
</dbReference>
<keyword evidence="1" id="KW-0472">Membrane</keyword>
<feature type="transmembrane region" description="Helical" evidence="1">
    <location>
        <begin position="65"/>
        <end position="84"/>
    </location>
</feature>
<protein>
    <submittedName>
        <fullName evidence="2">Uncharacterized protein</fullName>
    </submittedName>
</protein>
<evidence type="ECO:0000313" key="3">
    <source>
        <dbReference type="Proteomes" id="UP000286746"/>
    </source>
</evidence>
<reference evidence="2 3" key="1">
    <citation type="submission" date="2018-11" db="EMBL/GenBank/DDBJ databases">
        <title>Whole genome sequence of Streptomyces paromomycinus NBRC 15454(T).</title>
        <authorList>
            <person name="Komaki H."/>
            <person name="Tamura T."/>
        </authorList>
    </citation>
    <scope>NUCLEOTIDE SEQUENCE [LARGE SCALE GENOMIC DNA]</scope>
    <source>
        <strain evidence="2 3">NBRC 15454</strain>
    </source>
</reference>
<keyword evidence="1" id="KW-1133">Transmembrane helix</keyword>
<proteinExistence type="predicted"/>
<keyword evidence="1" id="KW-0812">Transmembrane</keyword>
<keyword evidence="3" id="KW-1185">Reference proteome</keyword>
<feature type="transmembrane region" description="Helical" evidence="1">
    <location>
        <begin position="29"/>
        <end position="53"/>
    </location>
</feature>
<comment type="caution">
    <text evidence="2">The sequence shown here is derived from an EMBL/GenBank/DDBJ whole genome shotgun (WGS) entry which is preliminary data.</text>
</comment>
<gene>
    <name evidence="2" type="ORF">GKJPGBOP_03714</name>
</gene>
<organism evidence="2 3">
    <name type="scientific">Streptomyces paromomycinus</name>
    <name type="common">Streptomyces rimosus subsp. paromomycinus</name>
    <dbReference type="NCBI Taxonomy" id="92743"/>
    <lineage>
        <taxon>Bacteria</taxon>
        <taxon>Bacillati</taxon>
        <taxon>Actinomycetota</taxon>
        <taxon>Actinomycetes</taxon>
        <taxon>Kitasatosporales</taxon>
        <taxon>Streptomycetaceae</taxon>
        <taxon>Streptomyces</taxon>
    </lineage>
</organism>
<sequence length="85" mass="8839">MPYGRHSPGVRRRAARECDAARMESGPEAFAGVAFALFGAGLLVWTGVCVRAGEPVADGVSRSAGTTLALLFGVLFLGTGCWLLL</sequence>
<dbReference type="AlphaFoldDB" id="A0A401W3X5"/>
<accession>A0A401W3X5</accession>